<dbReference type="RefSeq" id="WP_152211519.1">
    <property type="nucleotide sequence ID" value="NZ_WFLN01000004.1"/>
</dbReference>
<evidence type="ECO:0000259" key="9">
    <source>
        <dbReference type="PROSITE" id="PS50109"/>
    </source>
</evidence>
<dbReference type="Proteomes" id="UP000442694">
    <property type="component" value="Unassembled WGS sequence"/>
</dbReference>
<evidence type="ECO:0000313" key="11">
    <source>
        <dbReference type="Proteomes" id="UP000442694"/>
    </source>
</evidence>
<dbReference type="PROSITE" id="PS50109">
    <property type="entry name" value="HIS_KIN"/>
    <property type="match status" value="1"/>
</dbReference>
<dbReference type="PRINTS" id="PR00344">
    <property type="entry name" value="BCTRLSENSOR"/>
</dbReference>
<reference evidence="10 11" key="1">
    <citation type="submission" date="2019-10" db="EMBL/GenBank/DDBJ databases">
        <title>New genus of Silvanigrellaceae.</title>
        <authorList>
            <person name="Pitt A."/>
            <person name="Hahn M.W."/>
        </authorList>
    </citation>
    <scope>NUCLEOTIDE SEQUENCE [LARGE SCALE GENOMIC DNA]</scope>
    <source>
        <strain evidence="10 11">33A1-SZDP</strain>
    </source>
</reference>
<comment type="caution">
    <text evidence="10">The sequence shown here is derived from an EMBL/GenBank/DDBJ whole genome shotgun (WGS) entry which is preliminary data.</text>
</comment>
<evidence type="ECO:0000256" key="7">
    <source>
        <dbReference type="ARBA" id="ARBA00022840"/>
    </source>
</evidence>
<dbReference type="PANTHER" id="PTHR43065:SF10">
    <property type="entry name" value="PEROXIDE STRESS-ACTIVATED HISTIDINE KINASE MAK3"/>
    <property type="match status" value="1"/>
</dbReference>
<proteinExistence type="predicted"/>
<dbReference type="EC" id="2.7.13.3" evidence="2"/>
<dbReference type="Gene3D" id="1.10.287.130">
    <property type="match status" value="1"/>
</dbReference>
<keyword evidence="6" id="KW-0418">Kinase</keyword>
<keyword evidence="7" id="KW-0067">ATP-binding</keyword>
<comment type="catalytic activity">
    <reaction evidence="1">
        <text>ATP + protein L-histidine = ADP + protein N-phospho-L-histidine.</text>
        <dbReference type="EC" id="2.7.13.3"/>
    </reaction>
</comment>
<dbReference type="GO" id="GO:0005524">
    <property type="term" value="F:ATP binding"/>
    <property type="evidence" value="ECO:0007669"/>
    <property type="project" value="UniProtKB-KW"/>
</dbReference>
<evidence type="ECO:0000256" key="6">
    <source>
        <dbReference type="ARBA" id="ARBA00022777"/>
    </source>
</evidence>
<dbReference type="InterPro" id="IPR036890">
    <property type="entry name" value="HATPase_C_sf"/>
</dbReference>
<name>A0A833JHC7_9BACT</name>
<organism evidence="10 11">
    <name type="scientific">Fluviispira multicolorata</name>
    <dbReference type="NCBI Taxonomy" id="2654512"/>
    <lineage>
        <taxon>Bacteria</taxon>
        <taxon>Pseudomonadati</taxon>
        <taxon>Bdellovibrionota</taxon>
        <taxon>Oligoflexia</taxon>
        <taxon>Silvanigrellales</taxon>
        <taxon>Silvanigrellaceae</taxon>
        <taxon>Fluviispira</taxon>
    </lineage>
</organism>
<evidence type="ECO:0000256" key="8">
    <source>
        <dbReference type="ARBA" id="ARBA00023012"/>
    </source>
</evidence>
<dbReference type="AlphaFoldDB" id="A0A833JHC7"/>
<protein>
    <recommendedName>
        <fullName evidence="2">histidine kinase</fullName>
        <ecNumber evidence="2">2.7.13.3</ecNumber>
    </recommendedName>
</protein>
<dbReference type="GO" id="GO:0000160">
    <property type="term" value="P:phosphorelay signal transduction system"/>
    <property type="evidence" value="ECO:0007669"/>
    <property type="project" value="UniProtKB-KW"/>
</dbReference>
<dbReference type="PANTHER" id="PTHR43065">
    <property type="entry name" value="SENSOR HISTIDINE KINASE"/>
    <property type="match status" value="1"/>
</dbReference>
<dbReference type="SUPFAM" id="SSF55874">
    <property type="entry name" value="ATPase domain of HSP90 chaperone/DNA topoisomerase II/histidine kinase"/>
    <property type="match status" value="1"/>
</dbReference>
<evidence type="ECO:0000256" key="4">
    <source>
        <dbReference type="ARBA" id="ARBA00022679"/>
    </source>
</evidence>
<dbReference type="Gene3D" id="3.30.565.10">
    <property type="entry name" value="Histidine kinase-like ATPase, C-terminal domain"/>
    <property type="match status" value="1"/>
</dbReference>
<dbReference type="GO" id="GO:0004673">
    <property type="term" value="F:protein histidine kinase activity"/>
    <property type="evidence" value="ECO:0007669"/>
    <property type="project" value="UniProtKB-EC"/>
</dbReference>
<sequence>MGHELTFEDSNQDDLNYLFFFQTSKYPLFIVNQNGIIIKANPAAKKYGLKENKNLFTFVIEIEAEQAKQKLNTIKEEDPLSQSVSIEFSSFPNHIIHTRWNATRLDQENFAFSCEELNQYTAEDFILHKGLMKTIFDSDPNLIGIINHVGHYLFANKALFDFAGKNNEFKVDSLNKLIEEGEIWLPGNEKKQELINKNPSEIELITDHFGNPIWFENTKVYITLPFGENVHLVISKNVTKWKKIEKKLEDLQEEIDYFGKISYLSNMLGRITFDIKNPLTIILNYIQKVPHVPSEISNIENDTIKISFQTIENYIEKVEKTFKTMRTLSKQNISQHLEKIKVIDILTLSLNAFEDKLNAFEINLITQFEDAENIEITCHPIEVNLAFRYLILNCIDSIILNQQNENRQISIRVTKKDKKILIAFTDNGITMLEENKNKIFEPFFTTKPSGKGSGISLNVAKDIIEQINGKLSFNSENNKTTFLVELPFL</sequence>
<evidence type="ECO:0000256" key="1">
    <source>
        <dbReference type="ARBA" id="ARBA00000085"/>
    </source>
</evidence>
<evidence type="ECO:0000256" key="5">
    <source>
        <dbReference type="ARBA" id="ARBA00022741"/>
    </source>
</evidence>
<keyword evidence="5" id="KW-0547">Nucleotide-binding</keyword>
<accession>A0A833JHC7</accession>
<keyword evidence="4" id="KW-0808">Transferase</keyword>
<dbReference type="InterPro" id="IPR005467">
    <property type="entry name" value="His_kinase_dom"/>
</dbReference>
<evidence type="ECO:0000256" key="3">
    <source>
        <dbReference type="ARBA" id="ARBA00022553"/>
    </source>
</evidence>
<dbReference type="InterPro" id="IPR003594">
    <property type="entry name" value="HATPase_dom"/>
</dbReference>
<evidence type="ECO:0000256" key="2">
    <source>
        <dbReference type="ARBA" id="ARBA00012438"/>
    </source>
</evidence>
<keyword evidence="11" id="KW-1185">Reference proteome</keyword>
<dbReference type="EMBL" id="WFLN01000004">
    <property type="protein sequence ID" value="KAB8033433.1"/>
    <property type="molecule type" value="Genomic_DNA"/>
</dbReference>
<gene>
    <name evidence="10" type="ORF">GCL57_01655</name>
</gene>
<dbReference type="SMART" id="SM00387">
    <property type="entry name" value="HATPase_c"/>
    <property type="match status" value="1"/>
</dbReference>
<keyword evidence="8" id="KW-0902">Two-component regulatory system</keyword>
<keyword evidence="3" id="KW-0597">Phosphoprotein</keyword>
<dbReference type="InterPro" id="IPR004358">
    <property type="entry name" value="Sig_transdc_His_kin-like_C"/>
</dbReference>
<feature type="domain" description="Histidine kinase" evidence="9">
    <location>
        <begin position="270"/>
        <end position="489"/>
    </location>
</feature>
<dbReference type="Pfam" id="PF02518">
    <property type="entry name" value="HATPase_c"/>
    <property type="match status" value="1"/>
</dbReference>
<evidence type="ECO:0000313" key="10">
    <source>
        <dbReference type="EMBL" id="KAB8033433.1"/>
    </source>
</evidence>